<dbReference type="Proteomes" id="UP000182661">
    <property type="component" value="Unassembled WGS sequence"/>
</dbReference>
<accession>A0A657LQZ0</accession>
<dbReference type="Pfam" id="PF07005">
    <property type="entry name" value="SBD_N"/>
    <property type="match status" value="1"/>
</dbReference>
<dbReference type="Pfam" id="PF17042">
    <property type="entry name" value="NBD_C"/>
    <property type="match status" value="1"/>
</dbReference>
<dbReference type="EMBL" id="LSRP01000099">
    <property type="protein sequence ID" value="OJF94394.1"/>
    <property type="molecule type" value="Genomic_DNA"/>
</dbReference>
<evidence type="ECO:0000256" key="1">
    <source>
        <dbReference type="ARBA" id="ARBA00005715"/>
    </source>
</evidence>
<comment type="caution">
    <text evidence="9">The sequence shown here is derived from an EMBL/GenBank/DDBJ whole genome shotgun (WGS) entry which is preliminary data.</text>
</comment>
<keyword evidence="3" id="KW-0547">Nucleotide-binding</keyword>
<keyword evidence="2" id="KW-0808">Transferase</keyword>
<evidence type="ECO:0000313" key="9">
    <source>
        <dbReference type="EMBL" id="OJF94394.1"/>
    </source>
</evidence>
<evidence type="ECO:0000256" key="3">
    <source>
        <dbReference type="ARBA" id="ARBA00022741"/>
    </source>
</evidence>
<evidence type="ECO:0000256" key="4">
    <source>
        <dbReference type="ARBA" id="ARBA00022777"/>
    </source>
</evidence>
<dbReference type="SUPFAM" id="SSF142764">
    <property type="entry name" value="YgbK-like"/>
    <property type="match status" value="1"/>
</dbReference>
<evidence type="ECO:0000313" key="10">
    <source>
        <dbReference type="Proteomes" id="UP000182661"/>
    </source>
</evidence>
<dbReference type="InterPro" id="IPR037051">
    <property type="entry name" value="4-carb_acid_sugar_kinase_N_sf"/>
</dbReference>
<keyword evidence="6" id="KW-0119">Carbohydrate metabolism</keyword>
<feature type="domain" description="Four-carbon acid sugar kinase N-terminal" evidence="7">
    <location>
        <begin position="12"/>
        <end position="248"/>
    </location>
</feature>
<dbReference type="GO" id="GO:0016301">
    <property type="term" value="F:kinase activity"/>
    <property type="evidence" value="ECO:0007669"/>
    <property type="project" value="UniProtKB-KW"/>
</dbReference>
<dbReference type="Gene3D" id="3.40.50.10840">
    <property type="entry name" value="Putative sugar-binding, N-terminal domain"/>
    <property type="match status" value="1"/>
</dbReference>
<keyword evidence="10" id="KW-1185">Reference proteome</keyword>
<keyword evidence="5" id="KW-0067">ATP-binding</keyword>
<gene>
    <name evidence="9" type="ORF">AX760_20335</name>
</gene>
<comment type="similarity">
    <text evidence="1">Belongs to the four-carbon acid sugar kinase family.</text>
</comment>
<evidence type="ECO:0000256" key="5">
    <source>
        <dbReference type="ARBA" id="ARBA00022840"/>
    </source>
</evidence>
<evidence type="ECO:0000259" key="7">
    <source>
        <dbReference type="Pfam" id="PF07005"/>
    </source>
</evidence>
<dbReference type="RefSeq" id="WP_071834199.1">
    <property type="nucleotide sequence ID" value="NZ_LSRP01000099.1"/>
</dbReference>
<evidence type="ECO:0000256" key="2">
    <source>
        <dbReference type="ARBA" id="ARBA00022679"/>
    </source>
</evidence>
<dbReference type="InterPro" id="IPR010737">
    <property type="entry name" value="4-carb_acid_sugar_kinase_N"/>
</dbReference>
<dbReference type="AlphaFoldDB" id="A0A657LQZ0"/>
<dbReference type="InterPro" id="IPR042213">
    <property type="entry name" value="NBD_C_sf"/>
</dbReference>
<keyword evidence="4" id="KW-0418">Kinase</keyword>
<dbReference type="GO" id="GO:0005524">
    <property type="term" value="F:ATP binding"/>
    <property type="evidence" value="ECO:0007669"/>
    <property type="project" value="UniProtKB-KW"/>
</dbReference>
<name>A0A657LQZ0_9HYPH</name>
<evidence type="ECO:0000259" key="8">
    <source>
        <dbReference type="Pfam" id="PF17042"/>
    </source>
</evidence>
<proteinExistence type="inferred from homology"/>
<organism evidence="9 10">
    <name type="scientific">Pararhizobium antarcticum</name>
    <dbReference type="NCBI Taxonomy" id="1798805"/>
    <lineage>
        <taxon>Bacteria</taxon>
        <taxon>Pseudomonadati</taxon>
        <taxon>Pseudomonadota</taxon>
        <taxon>Alphaproteobacteria</taxon>
        <taxon>Hyphomicrobiales</taxon>
        <taxon>Rhizobiaceae</taxon>
        <taxon>Rhizobium/Agrobacterium group</taxon>
        <taxon>Pararhizobium</taxon>
    </lineage>
</organism>
<feature type="domain" description="Four-carbon acid sugar kinase nucleotide binding" evidence="8">
    <location>
        <begin position="274"/>
        <end position="440"/>
    </location>
</feature>
<dbReference type="Gene3D" id="3.40.980.20">
    <property type="entry name" value="Four-carbon acid sugar kinase, nucleotide binding domain"/>
    <property type="match status" value="1"/>
</dbReference>
<sequence>MTTSRTTRPLLSYYGDDLTGSTDVMEALASNGVPTVLFMERPDAALLERFSHCRAIGLAGTSRSETPAWMRQHLTPAFEWLKSLNADICHYKVCSTFDSSPAVGNIGTAIEIGRTVFAQALVPLLVGAPQLKRYTAFGHLFAAYQGEVYRIDRHPVMSRHPVTPMAEADLRLHMEKQTALTIRLADLALLAAADADDRVDALCRDHDGMVLFDVDGPQSQRQAGRQLWRTRQPGGWFVAGSSGVEYALLPTWRDERLTDADAAFPLPGKVDRLAVVSGSVSPTTERQIRTAVTDGFDGIGLDPVVLLGEGGNQALETAVAAGLASLKAGRSVILHTALGPSADKGGEIDRVAGSRHRLGRMLGEILRRLVETENLGRAVISGGDTSSHALKELHVEALTTLLPLPQTPGSPLCTAHGNHAGTNGLQIALKGGQVGSDSYFAQIRAGSRD</sequence>
<evidence type="ECO:0000256" key="6">
    <source>
        <dbReference type="ARBA" id="ARBA00023277"/>
    </source>
</evidence>
<dbReference type="InterPro" id="IPR031475">
    <property type="entry name" value="NBD_C"/>
</dbReference>
<dbReference type="OrthoDB" id="7686359at2"/>
<reference evidence="9 10" key="1">
    <citation type="submission" date="2016-02" db="EMBL/GenBank/DDBJ databases">
        <title>Genome sequencing of a beta-galactosidase producing bacteria Rhizobium sp. 59.</title>
        <authorList>
            <person name="Wang D."/>
            <person name="Kot W."/>
            <person name="Qin Y."/>
            <person name="Hansen L."/>
            <person name="Naqvi K."/>
            <person name="Rensing C."/>
        </authorList>
    </citation>
    <scope>NUCLEOTIDE SEQUENCE [LARGE SCALE GENOMIC DNA]</scope>
    <source>
        <strain evidence="9 10">59</strain>
    </source>
</reference>
<protein>
    <submittedName>
        <fullName evidence="9">Hrp-dependent type III effector protein</fullName>
    </submittedName>
</protein>